<feature type="compositionally biased region" description="Basic and acidic residues" evidence="6">
    <location>
        <begin position="868"/>
        <end position="877"/>
    </location>
</feature>
<feature type="compositionally biased region" description="Low complexity" evidence="6">
    <location>
        <begin position="344"/>
        <end position="359"/>
    </location>
</feature>
<dbReference type="EMBL" id="WWBZ02000073">
    <property type="protein sequence ID" value="KAF4302214.1"/>
    <property type="molecule type" value="Genomic_DNA"/>
</dbReference>
<dbReference type="OrthoDB" id="2162691at2759"/>
<dbReference type="GO" id="GO:0005789">
    <property type="term" value="C:endoplasmic reticulum membrane"/>
    <property type="evidence" value="ECO:0007669"/>
    <property type="project" value="TreeGrafter"/>
</dbReference>
<proteinExistence type="inferred from homology"/>
<reference evidence="9" key="1">
    <citation type="submission" date="2020-04" db="EMBL/GenBank/DDBJ databases">
        <title>Genome Assembly and Annotation of Botryosphaeria dothidea sdau 11-99, a Latent Pathogen of Apple Fruit Ring Rot in China.</title>
        <authorList>
            <person name="Yu C."/>
            <person name="Diao Y."/>
            <person name="Lu Q."/>
            <person name="Zhao J."/>
            <person name="Cui S."/>
            <person name="Peng C."/>
            <person name="He B."/>
            <person name="Liu H."/>
        </authorList>
    </citation>
    <scope>NUCLEOTIDE SEQUENCE [LARGE SCALE GENOMIC DNA]</scope>
    <source>
        <strain evidence="9">Sdau11-99</strain>
    </source>
</reference>
<feature type="region of interest" description="Disordered" evidence="6">
    <location>
        <begin position="585"/>
        <end position="726"/>
    </location>
</feature>
<dbReference type="PANTHER" id="PTHR23319">
    <property type="entry name" value="GRAM DOMAIN CONTAINING 1B, ISOFORM E"/>
    <property type="match status" value="1"/>
</dbReference>
<feature type="compositionally biased region" description="Basic and acidic residues" evidence="6">
    <location>
        <begin position="614"/>
        <end position="626"/>
    </location>
</feature>
<organism evidence="9 10">
    <name type="scientific">Botryosphaeria dothidea</name>
    <dbReference type="NCBI Taxonomy" id="55169"/>
    <lineage>
        <taxon>Eukaryota</taxon>
        <taxon>Fungi</taxon>
        <taxon>Dikarya</taxon>
        <taxon>Ascomycota</taxon>
        <taxon>Pezizomycotina</taxon>
        <taxon>Dothideomycetes</taxon>
        <taxon>Dothideomycetes incertae sedis</taxon>
        <taxon>Botryosphaeriales</taxon>
        <taxon>Botryosphaeriaceae</taxon>
        <taxon>Botryosphaeria</taxon>
    </lineage>
</organism>
<dbReference type="GO" id="GO:0005886">
    <property type="term" value="C:plasma membrane"/>
    <property type="evidence" value="ECO:0007669"/>
    <property type="project" value="TreeGrafter"/>
</dbReference>
<feature type="region of interest" description="Disordered" evidence="6">
    <location>
        <begin position="1"/>
        <end position="75"/>
    </location>
</feature>
<feature type="compositionally biased region" description="Polar residues" evidence="6">
    <location>
        <begin position="592"/>
        <end position="601"/>
    </location>
</feature>
<evidence type="ECO:0000256" key="4">
    <source>
        <dbReference type="ARBA" id="ARBA00022989"/>
    </source>
</evidence>
<feature type="compositionally biased region" description="Acidic residues" evidence="6">
    <location>
        <begin position="879"/>
        <end position="903"/>
    </location>
</feature>
<feature type="compositionally biased region" description="Low complexity" evidence="6">
    <location>
        <begin position="10"/>
        <end position="22"/>
    </location>
</feature>
<feature type="compositionally biased region" description="Polar residues" evidence="6">
    <location>
        <begin position="700"/>
        <end position="709"/>
    </location>
</feature>
<sequence>MDIASDNTLSRSSSRSVRSKVFSGRRHRKDDSTPNLAPADDDQQGGLRSSLDEAFGKLRQRANSRASADSGRGSFDSPKRFSDFFRRRARRAEAAESDAGSADGDVLGGAAALDLSPSDESLQLHKSVASSLLTEDESDSEAQSKRSCAPLPGKACRGSSLLCTLTHAQALLLLDPRRLLHRRRQPLLHTSSPTAGGTLSYSCLPQLLIAAQLSALPAAVLLHFSSHRVIANNPPLRPPVRPSLSPHQSHAGYLTLSSPLIASLAVKAPSVTQLSSAETNPPHDDTLAPKHANTLQPDSKERRGSSPGRKLKGAFGPRKTPSPKGTTESLKTTERGGGGGGLGSLFAGGKKSRSSSKVSLVEEALQDSAQVQQAEGQQAPPSLKRIETPPINTSTALPETPPTQLIHAPTTVLTPPTPTDLQAPPSLAEKRPASSSKAEHHSTNSNPNIVVTPSGSLVHRRARSATTSSNPPSKLSHVATAPLTPTLEETKTPGGTLTQPPTSFFSSVFSAAQNAATSLGNITSINQGQKPKALPAETDNTGPAGGEEVVGGVSEQDIADEAGIEKKQLAVETLGSGDLSLSHLGISETDSDSNPMASTTELAEARPITPTVTHADEASARAEDSAAAKAVSEAYLQGPPDSALLNGDRPRSHSGVSETQTPPKQLGEEGETRLGRSGSVRSRFSDRNNKKGKRRHRGSSAATSTTALGPTQTNSTTTLPSTNAGVANGSRLTGFAVASRKRNRDFHNQFRSVPEDDYLIDDYSAALQRDILLHGRLYVSEGHICFSSNILGWVTNLVISFDEVVSVEKKSTAVIFPNAIVITTLHARNVFASLVSRDSTYDLLVGIWKISHPNLKSSLNGVALDAGTGDKTEKADSPDALDDGSEDGSEEEVYDEDDDDDDGAASFTGPSEGSIISNEAEPIKSVSRKPSANPIGAGANGAAANAVSNGGAVAAGGAAGGQDFPGPAAHGPTECGDEGDHFSNLLMDTTIPAPLGKVYSLMFGPLSGSFMRKWLIEDQKSLELTLEDDKKGLGEDCKALSFSYIKPLNASIGPKQTKCIINSTLDQFDLDKAVTITCNTQNPDVPNGNIFVVKTKYCLMWAPGNSTRLIMNFVIEWSGKSWLKGPIEKGTNDGQMQYAKDLVAALKGAVAAKGPSKGGAKGGKKGGKRKKEASSSPTSAEAAASSPAAAAKASDWGLLEPLHGPLRPITDMLPDFISAQVIIAFLLFLMFISWLRSPSTSVARGGYGAHGSLGVPGLATPARIVAYEEMWRREESELWDWLEERVRLDRAAAGTPLQSQGSTSTRKQQVKQMGERLDSDVRMSQRQIEEAIRVTQERLEVLKEAVEKKKPVSAAAGASEAAAAASEEQTSSSSLLAA</sequence>
<feature type="compositionally biased region" description="Low complexity" evidence="6">
    <location>
        <begin position="479"/>
        <end position="498"/>
    </location>
</feature>
<keyword evidence="4 7" id="KW-1133">Transmembrane helix</keyword>
<evidence type="ECO:0000256" key="3">
    <source>
        <dbReference type="ARBA" id="ARBA00022692"/>
    </source>
</evidence>
<feature type="compositionally biased region" description="Low complexity" evidence="6">
    <location>
        <begin position="710"/>
        <end position="723"/>
    </location>
</feature>
<evidence type="ECO:0000313" key="10">
    <source>
        <dbReference type="Proteomes" id="UP000572817"/>
    </source>
</evidence>
<feature type="region of interest" description="Disordered" evidence="6">
    <location>
        <begin position="1346"/>
        <end position="1378"/>
    </location>
</feature>
<dbReference type="Pfam" id="PF16016">
    <property type="entry name" value="VASt"/>
    <property type="match status" value="1"/>
</dbReference>
<feature type="compositionally biased region" description="Low complexity" evidence="6">
    <location>
        <begin position="1174"/>
        <end position="1184"/>
    </location>
</feature>
<dbReference type="GO" id="GO:0032366">
    <property type="term" value="P:intracellular sterol transport"/>
    <property type="evidence" value="ECO:0007669"/>
    <property type="project" value="TreeGrafter"/>
</dbReference>
<feature type="transmembrane region" description="Helical" evidence="7">
    <location>
        <begin position="1216"/>
        <end position="1235"/>
    </location>
</feature>
<keyword evidence="10" id="KW-1185">Reference proteome</keyword>
<dbReference type="SMART" id="SM00568">
    <property type="entry name" value="GRAM"/>
    <property type="match status" value="1"/>
</dbReference>
<feature type="domain" description="VASt" evidence="8">
    <location>
        <begin position="981"/>
        <end position="1154"/>
    </location>
</feature>
<comment type="similarity">
    <text evidence="2">Belongs to the YSP2 family.</text>
</comment>
<dbReference type="PROSITE" id="PS51778">
    <property type="entry name" value="VAST"/>
    <property type="match status" value="1"/>
</dbReference>
<dbReference type="GO" id="GO:0005739">
    <property type="term" value="C:mitochondrion"/>
    <property type="evidence" value="ECO:0007669"/>
    <property type="project" value="TreeGrafter"/>
</dbReference>
<dbReference type="InterPro" id="IPR031968">
    <property type="entry name" value="VASt"/>
</dbReference>
<keyword evidence="3 7" id="KW-0812">Transmembrane</keyword>
<evidence type="ECO:0000256" key="1">
    <source>
        <dbReference type="ARBA" id="ARBA00004167"/>
    </source>
</evidence>
<feature type="compositionally biased region" description="Polar residues" evidence="6">
    <location>
        <begin position="464"/>
        <end position="473"/>
    </location>
</feature>
<evidence type="ECO:0000256" key="7">
    <source>
        <dbReference type="SAM" id="Phobius"/>
    </source>
</evidence>
<feature type="region of interest" description="Disordered" evidence="6">
    <location>
        <begin position="523"/>
        <end position="548"/>
    </location>
</feature>
<keyword evidence="5 7" id="KW-0472">Membrane</keyword>
<dbReference type="Gene3D" id="2.30.29.30">
    <property type="entry name" value="Pleckstrin-homology domain (PH domain)/Phosphotyrosine-binding domain (PTB)"/>
    <property type="match status" value="1"/>
</dbReference>
<feature type="region of interest" description="Disordered" evidence="6">
    <location>
        <begin position="1293"/>
        <end position="1321"/>
    </location>
</feature>
<accession>A0A8H4MX58</accession>
<dbReference type="PANTHER" id="PTHR23319:SF4">
    <property type="entry name" value="GRAM DOMAIN CONTAINING 1B, ISOFORM E"/>
    <property type="match status" value="1"/>
</dbReference>
<gene>
    <name evidence="9" type="ORF">GTA08_BOTSDO09730</name>
</gene>
<feature type="region of interest" description="Disordered" evidence="6">
    <location>
        <begin position="867"/>
        <end position="931"/>
    </location>
</feature>
<dbReference type="GO" id="GO:0120015">
    <property type="term" value="F:sterol transfer activity"/>
    <property type="evidence" value="ECO:0007669"/>
    <property type="project" value="TreeGrafter"/>
</dbReference>
<feature type="compositionally biased region" description="Low complexity" evidence="6">
    <location>
        <begin position="1353"/>
        <end position="1378"/>
    </location>
</feature>
<comment type="subcellular location">
    <subcellularLocation>
        <location evidence="1">Membrane</location>
        <topology evidence="1">Single-pass membrane protein</topology>
    </subcellularLocation>
</comment>
<feature type="compositionally biased region" description="Basic residues" evidence="6">
    <location>
        <begin position="1162"/>
        <end position="1171"/>
    </location>
</feature>
<dbReference type="InterPro" id="IPR004182">
    <property type="entry name" value="GRAM"/>
</dbReference>
<evidence type="ECO:0000256" key="5">
    <source>
        <dbReference type="ARBA" id="ARBA00023136"/>
    </source>
</evidence>
<evidence type="ECO:0000256" key="6">
    <source>
        <dbReference type="SAM" id="MobiDB-lite"/>
    </source>
</evidence>
<feature type="region of interest" description="Disordered" evidence="6">
    <location>
        <begin position="273"/>
        <end position="502"/>
    </location>
</feature>
<feature type="compositionally biased region" description="Polar residues" evidence="6">
    <location>
        <begin position="908"/>
        <end position="917"/>
    </location>
</feature>
<evidence type="ECO:0000313" key="9">
    <source>
        <dbReference type="EMBL" id="KAF4302214.1"/>
    </source>
</evidence>
<feature type="region of interest" description="Disordered" evidence="6">
    <location>
        <begin position="133"/>
        <end position="152"/>
    </location>
</feature>
<feature type="compositionally biased region" description="Polar residues" evidence="6">
    <location>
        <begin position="654"/>
        <end position="663"/>
    </location>
</feature>
<dbReference type="InterPro" id="IPR051482">
    <property type="entry name" value="Cholesterol_transport"/>
</dbReference>
<dbReference type="Pfam" id="PF02893">
    <property type="entry name" value="GRAM"/>
    <property type="match status" value="1"/>
</dbReference>
<name>A0A8H4MX58_9PEZI</name>
<dbReference type="CDD" id="cd13220">
    <property type="entry name" value="PH-GRAM_GRAMDC"/>
    <property type="match status" value="1"/>
</dbReference>
<dbReference type="InterPro" id="IPR011993">
    <property type="entry name" value="PH-like_dom_sf"/>
</dbReference>
<feature type="compositionally biased region" description="Basic and acidic residues" evidence="6">
    <location>
        <begin position="428"/>
        <end position="442"/>
    </location>
</feature>
<protein>
    <submittedName>
        <fullName evidence="9">GRAM domain-containing protein</fullName>
    </submittedName>
</protein>
<feature type="compositionally biased region" description="Polar residues" evidence="6">
    <location>
        <begin position="367"/>
        <end position="380"/>
    </location>
</feature>
<feature type="region of interest" description="Disordered" evidence="6">
    <location>
        <begin position="1152"/>
        <end position="1184"/>
    </location>
</feature>
<feature type="compositionally biased region" description="Polar residues" evidence="6">
    <location>
        <begin position="1296"/>
        <end position="1311"/>
    </location>
</feature>
<dbReference type="GO" id="GO:0032541">
    <property type="term" value="C:cortical endoplasmic reticulum"/>
    <property type="evidence" value="ECO:0007669"/>
    <property type="project" value="TreeGrafter"/>
</dbReference>
<dbReference type="GO" id="GO:0140268">
    <property type="term" value="C:endoplasmic reticulum-plasma membrane contact site"/>
    <property type="evidence" value="ECO:0007669"/>
    <property type="project" value="TreeGrafter"/>
</dbReference>
<comment type="caution">
    <text evidence="9">The sequence shown here is derived from an EMBL/GenBank/DDBJ whole genome shotgun (WGS) entry which is preliminary data.</text>
</comment>
<evidence type="ECO:0000256" key="2">
    <source>
        <dbReference type="ARBA" id="ARBA00006582"/>
    </source>
</evidence>
<dbReference type="Proteomes" id="UP000572817">
    <property type="component" value="Unassembled WGS sequence"/>
</dbReference>
<feature type="compositionally biased region" description="Polar residues" evidence="6">
    <location>
        <begin position="443"/>
        <end position="455"/>
    </location>
</feature>
<dbReference type="GO" id="GO:0032934">
    <property type="term" value="F:sterol binding"/>
    <property type="evidence" value="ECO:0007669"/>
    <property type="project" value="TreeGrafter"/>
</dbReference>
<evidence type="ECO:0000259" key="8">
    <source>
        <dbReference type="PROSITE" id="PS51778"/>
    </source>
</evidence>